<keyword evidence="3" id="KW-1185">Reference proteome</keyword>
<feature type="region of interest" description="Disordered" evidence="1">
    <location>
        <begin position="28"/>
        <end position="61"/>
    </location>
</feature>
<dbReference type="EMBL" id="AP026073">
    <property type="protein sequence ID" value="BDM68612.1"/>
    <property type="molecule type" value="Genomic_DNA"/>
</dbReference>
<dbReference type="RefSeq" id="WP_261952596.1">
    <property type="nucleotide sequence ID" value="NZ_AP026073.1"/>
</dbReference>
<evidence type="ECO:0000313" key="3">
    <source>
        <dbReference type="Proteomes" id="UP001059597"/>
    </source>
</evidence>
<name>A0ABN6QR08_STRNI</name>
<accession>A0ABN6QR08</accession>
<protein>
    <submittedName>
        <fullName evidence="2">Uncharacterized protein</fullName>
    </submittedName>
</protein>
<evidence type="ECO:0000313" key="2">
    <source>
        <dbReference type="EMBL" id="BDM68612.1"/>
    </source>
</evidence>
<feature type="compositionally biased region" description="Basic and acidic residues" evidence="1">
    <location>
        <begin position="49"/>
        <end position="61"/>
    </location>
</feature>
<dbReference type="InterPro" id="IPR032710">
    <property type="entry name" value="NTF2-like_dom_sf"/>
</dbReference>
<dbReference type="SUPFAM" id="SSF54427">
    <property type="entry name" value="NTF2-like"/>
    <property type="match status" value="1"/>
</dbReference>
<reference evidence="2" key="1">
    <citation type="submission" date="2022-06" db="EMBL/GenBank/DDBJ databases">
        <title>Complete genome sequence of Streptomyces nigrescens HEK616.</title>
        <authorList>
            <person name="Asamizu S."/>
            <person name="Onaka H."/>
        </authorList>
    </citation>
    <scope>NUCLEOTIDE SEQUENCE</scope>
    <source>
        <strain evidence="2">HEK616</strain>
    </source>
</reference>
<dbReference type="Proteomes" id="UP001059597">
    <property type="component" value="Chromosome"/>
</dbReference>
<gene>
    <name evidence="2" type="ORF">HEK616_20990</name>
</gene>
<sequence length="61" mass="6537">MFVSAGHTDSTLVRTADGWRIAASAQRIVRTRGTPPRVPADPGAAVREGQGRPDPDPSDRR</sequence>
<proteinExistence type="predicted"/>
<organism evidence="2 3">
    <name type="scientific">Streptomyces nigrescens</name>
    <dbReference type="NCBI Taxonomy" id="1920"/>
    <lineage>
        <taxon>Bacteria</taxon>
        <taxon>Bacillati</taxon>
        <taxon>Actinomycetota</taxon>
        <taxon>Actinomycetes</taxon>
        <taxon>Kitasatosporales</taxon>
        <taxon>Streptomycetaceae</taxon>
        <taxon>Streptomyces</taxon>
    </lineage>
</organism>
<evidence type="ECO:0000256" key="1">
    <source>
        <dbReference type="SAM" id="MobiDB-lite"/>
    </source>
</evidence>